<proteinExistence type="predicted"/>
<accession>A0A5C4N5T6</accession>
<dbReference type="AlphaFoldDB" id="A0A5C4N5T6"/>
<name>A0A5C4N5T6_9RHOB</name>
<evidence type="ECO:0008006" key="3">
    <source>
        <dbReference type="Google" id="ProtNLM"/>
    </source>
</evidence>
<dbReference type="RefSeq" id="WP_139083894.1">
    <property type="nucleotide sequence ID" value="NZ_VDFV01000082.1"/>
</dbReference>
<dbReference type="OrthoDB" id="7467461at2"/>
<evidence type="ECO:0000313" key="1">
    <source>
        <dbReference type="EMBL" id="TNC60301.1"/>
    </source>
</evidence>
<protein>
    <recommendedName>
        <fullName evidence="3">Helix-turn-helix domain-containing protein</fullName>
    </recommendedName>
</protein>
<organism evidence="1 2">
    <name type="scientific">Rubellimicrobium roseum</name>
    <dbReference type="NCBI Taxonomy" id="687525"/>
    <lineage>
        <taxon>Bacteria</taxon>
        <taxon>Pseudomonadati</taxon>
        <taxon>Pseudomonadota</taxon>
        <taxon>Alphaproteobacteria</taxon>
        <taxon>Rhodobacterales</taxon>
        <taxon>Roseobacteraceae</taxon>
        <taxon>Rubellimicrobium</taxon>
    </lineage>
</organism>
<keyword evidence="2" id="KW-1185">Reference proteome</keyword>
<dbReference type="EMBL" id="VDFV01000082">
    <property type="protein sequence ID" value="TNC60301.1"/>
    <property type="molecule type" value="Genomic_DNA"/>
</dbReference>
<gene>
    <name evidence="1" type="ORF">FHG71_22150</name>
</gene>
<sequence length="260" mass="29468">MKTHTYEDPASSGFRKIGLFTAKPRYRIGSERVGRCEHKVALALKPSVLANLVLTARLTDRLSRKVGSRNGDLGHVALEAFDWLRKEMKGGAGFVAHAFTYIRKAITRSRSAVVEGIHRLVDQGWLRKVRRKDENGQAINAYGFSLPRSAYALASRLFGKVDVPEDVARDFDAMCQRFPRWRVEWEDFLRHMKDVWKAEGHPVSEGQGGQTDVLDRHDDMRDLPVSPAVPPRSDEQNRFHVLMDMILSRLGSESAQRSQA</sequence>
<dbReference type="Proteomes" id="UP000305709">
    <property type="component" value="Unassembled WGS sequence"/>
</dbReference>
<evidence type="ECO:0000313" key="2">
    <source>
        <dbReference type="Proteomes" id="UP000305709"/>
    </source>
</evidence>
<comment type="caution">
    <text evidence="1">The sequence shown here is derived from an EMBL/GenBank/DDBJ whole genome shotgun (WGS) entry which is preliminary data.</text>
</comment>
<reference evidence="1 2" key="1">
    <citation type="submission" date="2019-06" db="EMBL/GenBank/DDBJ databases">
        <authorList>
            <person name="Jiang L."/>
        </authorList>
    </citation>
    <scope>NUCLEOTIDE SEQUENCE [LARGE SCALE GENOMIC DNA]</scope>
    <source>
        <strain evidence="1 2">YIM 48858</strain>
    </source>
</reference>